<dbReference type="GO" id="GO:0005886">
    <property type="term" value="C:plasma membrane"/>
    <property type="evidence" value="ECO:0007669"/>
    <property type="project" value="TreeGrafter"/>
</dbReference>
<dbReference type="Proteomes" id="UP001221217">
    <property type="component" value="Unassembled WGS sequence"/>
</dbReference>
<dbReference type="SUPFAM" id="SSF82714">
    <property type="entry name" value="Multidrug efflux transporter AcrB TolC docking domain, DN and DC subdomains"/>
    <property type="match status" value="2"/>
</dbReference>
<feature type="transmembrane region" description="Helical" evidence="1">
    <location>
        <begin position="536"/>
        <end position="555"/>
    </location>
</feature>
<dbReference type="Gene3D" id="3.30.70.1430">
    <property type="entry name" value="Multidrug efflux transporter AcrB pore domain"/>
    <property type="match status" value="2"/>
</dbReference>
<dbReference type="EMBL" id="JAQQAL010000017">
    <property type="protein sequence ID" value="MDC7226721.1"/>
    <property type="molecule type" value="Genomic_DNA"/>
</dbReference>
<dbReference type="PRINTS" id="PR00702">
    <property type="entry name" value="ACRIFLAVINRP"/>
</dbReference>
<evidence type="ECO:0000313" key="2">
    <source>
        <dbReference type="EMBL" id="MDC7226721.1"/>
    </source>
</evidence>
<gene>
    <name evidence="2" type="ORF">PQJ61_08145</name>
</gene>
<protein>
    <submittedName>
        <fullName evidence="2">Efflux RND transporter permease subunit</fullName>
    </submittedName>
</protein>
<evidence type="ECO:0000313" key="3">
    <source>
        <dbReference type="Proteomes" id="UP001221217"/>
    </source>
</evidence>
<feature type="transmembrane region" description="Helical" evidence="1">
    <location>
        <begin position="20"/>
        <end position="39"/>
    </location>
</feature>
<reference evidence="2 3" key="1">
    <citation type="submission" date="2022-12" db="EMBL/GenBank/DDBJ databases">
        <title>Metagenome assembled genome from gulf of manar.</title>
        <authorList>
            <person name="Kohli P."/>
            <person name="Pk S."/>
            <person name="Venkata Ramana C."/>
            <person name="Sasikala C."/>
        </authorList>
    </citation>
    <scope>NUCLEOTIDE SEQUENCE [LARGE SCALE GENOMIC DNA]</scope>
    <source>
        <strain evidence="2">JB008</strain>
    </source>
</reference>
<dbReference type="InterPro" id="IPR001036">
    <property type="entry name" value="Acrflvin-R"/>
</dbReference>
<dbReference type="Gene3D" id="3.30.70.1320">
    <property type="entry name" value="Multidrug efflux transporter AcrB pore domain like"/>
    <property type="match status" value="1"/>
</dbReference>
<feature type="transmembrane region" description="Helical" evidence="1">
    <location>
        <begin position="951"/>
        <end position="968"/>
    </location>
</feature>
<dbReference type="Pfam" id="PF00873">
    <property type="entry name" value="ACR_tran"/>
    <property type="match status" value="1"/>
</dbReference>
<keyword evidence="1" id="KW-1133">Transmembrane helix</keyword>
<name>A0AAJ1IGF3_9SPIO</name>
<accession>A0AAJ1IGF3</accession>
<keyword evidence="1" id="KW-0812">Transmembrane</keyword>
<feature type="transmembrane region" description="Helical" evidence="1">
    <location>
        <begin position="358"/>
        <end position="378"/>
    </location>
</feature>
<dbReference type="GO" id="GO:0042910">
    <property type="term" value="F:xenobiotic transmembrane transporter activity"/>
    <property type="evidence" value="ECO:0007669"/>
    <property type="project" value="TreeGrafter"/>
</dbReference>
<dbReference type="AlphaFoldDB" id="A0AAJ1IGF3"/>
<feature type="transmembrane region" description="Helical" evidence="1">
    <location>
        <begin position="385"/>
        <end position="405"/>
    </location>
</feature>
<feature type="transmembrane region" description="Helical" evidence="1">
    <location>
        <begin position="453"/>
        <end position="479"/>
    </location>
</feature>
<evidence type="ECO:0000256" key="1">
    <source>
        <dbReference type="SAM" id="Phobius"/>
    </source>
</evidence>
<dbReference type="PANTHER" id="PTHR32063">
    <property type="match status" value="1"/>
</dbReference>
<organism evidence="2 3">
    <name type="scientific">Candidatus Thalassospirochaeta sargassi</name>
    <dbReference type="NCBI Taxonomy" id="3119039"/>
    <lineage>
        <taxon>Bacteria</taxon>
        <taxon>Pseudomonadati</taxon>
        <taxon>Spirochaetota</taxon>
        <taxon>Spirochaetia</taxon>
        <taxon>Spirochaetales</taxon>
        <taxon>Spirochaetaceae</taxon>
        <taxon>Candidatus Thalassospirochaeta</taxon>
    </lineage>
</organism>
<comment type="caution">
    <text evidence="2">The sequence shown here is derived from an EMBL/GenBank/DDBJ whole genome shotgun (WGS) entry which is preliminary data.</text>
</comment>
<feature type="transmembrane region" description="Helical" evidence="1">
    <location>
        <begin position="485"/>
        <end position="505"/>
    </location>
</feature>
<keyword evidence="1" id="KW-0472">Membrane</keyword>
<dbReference type="PANTHER" id="PTHR32063:SF0">
    <property type="entry name" value="SWARMING MOTILITY PROTEIN SWRC"/>
    <property type="match status" value="1"/>
</dbReference>
<feature type="transmembrane region" description="Helical" evidence="1">
    <location>
        <begin position="848"/>
        <end position="868"/>
    </location>
</feature>
<sequence>MKWSNAGHSNSSMKIIKFILARPTGSLIICMGLTLGGIWCTATNERDFLPDFTVPKLTVAAPCPGLPAADIRELVTIPLENALSSLSGLKRMGSISRSGISVIEIEYPWGTDIFTAGMECRELIDTAWGQLPSDAPKPRLVNTDPVDLPLLTIAVFPVNGDLTLARRLAGREIKSMLQRLEGVGSVSVSGGYEEEIRIEVDSAAAAAQGLSLIDIHDSLASAYIEFPAGSITNGIIEMSVKTKAGAEKLADIAELYINSREFSFDPTEDKISSRKLKEIALIGYGKQEQSSFFFTGKKGSPPREAVMIEIRRIAGASPAGTADAVKKALPEIARGFGKDLEIIITDDRSIELDRALKYLIMTLIYGCLFAFIIILMFMRNLKKAAILLAVLPASLLCSILFMTLSGAGFNLMSLCGLTLGVGMVVDNAIIVIERLDRSRSSRIAETVSELAPSLFGSTATTVLVFTPLLFMKGLAGVLFSDLSLSVIYSLSSSLLLSLTAVPILYQKIKPVETGARKDSGMYRFIRKALRFSLRKPFWTAALIIIVCAVFMIPAGDLPVELIPQNTYGKINCTFTLPPDKSFNTVKECALKLSTVLLAFPEIETVELKAGEEPDNIYHLASAVATNRRISIQISTDPTTDSQKLYTELTNLEQIHSGEFRLLEPENIIESLLGISSRRDWMISGGTPAEVEAAAGKLIETAGPAILLSGAKQTVLRLYPDRKAAAAAQMSPGSIGRQIAVQISGSTPGRLNLGGREIRLRLRAAEELRKTIDDIMALPVIRDDCGSIRLDSLTEIKKVSESLRLFREDRLDAAVFRLENEASRQQIKLLNQAGARPYRTSSLKEQRSGIYAMFILAAAFLYLCLGVQFESFGIPLLLMLCIPPSVAGTVLFLRLTGESINLYSCLGCMVVMGISVNNGILLIEESRRRIRRSASSAAGSAYLAAASRLRPIMMTYATTAAALIPLAVMKESSQASLAAAIIGGLSVSTIISILILPWIIIRNQTSPE</sequence>
<proteinExistence type="predicted"/>
<dbReference type="Gene3D" id="3.30.70.1440">
    <property type="entry name" value="Multidrug efflux transporter AcrB pore domain"/>
    <property type="match status" value="1"/>
</dbReference>
<feature type="transmembrane region" description="Helical" evidence="1">
    <location>
        <begin position="875"/>
        <end position="894"/>
    </location>
</feature>
<dbReference type="SUPFAM" id="SSF82693">
    <property type="entry name" value="Multidrug efflux transporter AcrB pore domain, PN1, PN2, PC1 and PC2 subdomains"/>
    <property type="match status" value="2"/>
</dbReference>
<dbReference type="InterPro" id="IPR027463">
    <property type="entry name" value="AcrB_DN_DC_subdom"/>
</dbReference>
<feature type="transmembrane region" description="Helical" evidence="1">
    <location>
        <begin position="900"/>
        <end position="922"/>
    </location>
</feature>
<feature type="transmembrane region" description="Helical" evidence="1">
    <location>
        <begin position="974"/>
        <end position="1000"/>
    </location>
</feature>
<feature type="transmembrane region" description="Helical" evidence="1">
    <location>
        <begin position="411"/>
        <end position="432"/>
    </location>
</feature>
<dbReference type="Gene3D" id="1.20.1640.10">
    <property type="entry name" value="Multidrug efflux transporter AcrB transmembrane domain"/>
    <property type="match status" value="2"/>
</dbReference>
<dbReference type="SUPFAM" id="SSF82866">
    <property type="entry name" value="Multidrug efflux transporter AcrB transmembrane domain"/>
    <property type="match status" value="2"/>
</dbReference>
<dbReference type="Gene3D" id="3.30.2090.10">
    <property type="entry name" value="Multidrug efflux transporter AcrB TolC docking domain, DN and DC subdomains"/>
    <property type="match status" value="2"/>
</dbReference>